<accession>A0A9D1TNX4</accession>
<dbReference type="Proteomes" id="UP000886752">
    <property type="component" value="Unassembled WGS sequence"/>
</dbReference>
<sequence>MRRRVSSVNALVHRDYSLSAPVRLFVFDNRIEIISPGHLPGNRTLENIRAGISSLRNPILASFVAKGLLPYHGLGTGIRRALAAWPDIEFRDDRDGRFFTAVVHRHTQTACPSPAGQEQVEKRSKKEAFPAYGSSEENSENPSSTAENTSPLIRTHPEPGQSPAKGGHWELLGQDEPEV</sequence>
<evidence type="ECO:0008006" key="4">
    <source>
        <dbReference type="Google" id="ProtNLM"/>
    </source>
</evidence>
<dbReference type="AlphaFoldDB" id="A0A9D1TNX4"/>
<dbReference type="Gene3D" id="3.30.565.60">
    <property type="match status" value="1"/>
</dbReference>
<proteinExistence type="predicted"/>
<protein>
    <recommendedName>
        <fullName evidence="4">ATP-dependent DNA helicase RecG C-terminal domain-containing protein</fullName>
    </recommendedName>
</protein>
<dbReference type="InterPro" id="IPR038475">
    <property type="entry name" value="RecG_C_sf"/>
</dbReference>
<feature type="compositionally biased region" description="Basic and acidic residues" evidence="1">
    <location>
        <begin position="119"/>
        <end position="128"/>
    </location>
</feature>
<evidence type="ECO:0000313" key="2">
    <source>
        <dbReference type="EMBL" id="HIW00078.1"/>
    </source>
</evidence>
<dbReference type="PANTHER" id="PTHR30595">
    <property type="entry name" value="GLPR-RELATED TRANSCRIPTIONAL REPRESSOR"/>
    <property type="match status" value="1"/>
</dbReference>
<dbReference type="EMBL" id="DXHV01000032">
    <property type="protein sequence ID" value="HIW00078.1"/>
    <property type="molecule type" value="Genomic_DNA"/>
</dbReference>
<evidence type="ECO:0000256" key="1">
    <source>
        <dbReference type="SAM" id="MobiDB-lite"/>
    </source>
</evidence>
<comment type="caution">
    <text evidence="2">The sequence shown here is derived from an EMBL/GenBank/DDBJ whole genome shotgun (WGS) entry which is preliminary data.</text>
</comment>
<dbReference type="Pfam" id="PF13749">
    <property type="entry name" value="HATPase_c_4"/>
    <property type="match status" value="1"/>
</dbReference>
<feature type="region of interest" description="Disordered" evidence="1">
    <location>
        <begin position="107"/>
        <end position="179"/>
    </location>
</feature>
<feature type="compositionally biased region" description="Low complexity" evidence="1">
    <location>
        <begin position="134"/>
        <end position="150"/>
    </location>
</feature>
<evidence type="ECO:0000313" key="3">
    <source>
        <dbReference type="Proteomes" id="UP000886752"/>
    </source>
</evidence>
<name>A0A9D1TNX4_9BACT</name>
<gene>
    <name evidence="2" type="ORF">H9894_02685</name>
</gene>
<dbReference type="PANTHER" id="PTHR30595:SF6">
    <property type="entry name" value="SCHLAFEN ALBA-2 DOMAIN-CONTAINING PROTEIN"/>
    <property type="match status" value="1"/>
</dbReference>
<reference evidence="2" key="2">
    <citation type="submission" date="2021-04" db="EMBL/GenBank/DDBJ databases">
        <authorList>
            <person name="Gilroy R."/>
        </authorList>
    </citation>
    <scope>NUCLEOTIDE SEQUENCE</scope>
    <source>
        <strain evidence="2">ChiHecec2B26-446</strain>
    </source>
</reference>
<organism evidence="2 3">
    <name type="scientific">Candidatus Desulfovibrio intestinipullorum</name>
    <dbReference type="NCBI Taxonomy" id="2838536"/>
    <lineage>
        <taxon>Bacteria</taxon>
        <taxon>Pseudomonadati</taxon>
        <taxon>Thermodesulfobacteriota</taxon>
        <taxon>Desulfovibrionia</taxon>
        <taxon>Desulfovibrionales</taxon>
        <taxon>Desulfovibrionaceae</taxon>
        <taxon>Desulfovibrio</taxon>
    </lineage>
</organism>
<reference evidence="2" key="1">
    <citation type="journal article" date="2021" name="PeerJ">
        <title>Extensive microbial diversity within the chicken gut microbiome revealed by metagenomics and culture.</title>
        <authorList>
            <person name="Gilroy R."/>
            <person name="Ravi A."/>
            <person name="Getino M."/>
            <person name="Pursley I."/>
            <person name="Horton D.L."/>
            <person name="Alikhan N.F."/>
            <person name="Baker D."/>
            <person name="Gharbi K."/>
            <person name="Hall N."/>
            <person name="Watson M."/>
            <person name="Adriaenssens E.M."/>
            <person name="Foster-Nyarko E."/>
            <person name="Jarju S."/>
            <person name="Secka A."/>
            <person name="Antonio M."/>
            <person name="Oren A."/>
            <person name="Chaudhuri R.R."/>
            <person name="La Ragione R."/>
            <person name="Hildebrand F."/>
            <person name="Pallen M.J."/>
        </authorList>
    </citation>
    <scope>NUCLEOTIDE SEQUENCE</scope>
    <source>
        <strain evidence="2">ChiHecec2B26-446</strain>
    </source>
</reference>